<keyword evidence="2" id="KW-1185">Reference proteome</keyword>
<dbReference type="GeneID" id="80347003"/>
<name>A0A7G1KHP0_9NOCA</name>
<reference evidence="1 2" key="1">
    <citation type="submission" date="2020-08" db="EMBL/GenBank/DDBJ databases">
        <title>Genome Sequencing of Nocardia wallacei strain FMUON74 and assembly.</title>
        <authorList>
            <person name="Toyokawa M."/>
            <person name="Uesaka K."/>
        </authorList>
    </citation>
    <scope>NUCLEOTIDE SEQUENCE [LARGE SCALE GENOMIC DNA]</scope>
    <source>
        <strain evidence="1 2">FMUON74</strain>
    </source>
</reference>
<dbReference type="Proteomes" id="UP000516173">
    <property type="component" value="Chromosome"/>
</dbReference>
<gene>
    <name evidence="1" type="ORF">NWFMUON74_24470</name>
</gene>
<dbReference type="AlphaFoldDB" id="A0A7G1KHP0"/>
<proteinExistence type="predicted"/>
<dbReference type="KEGG" id="nwl:NWFMUON74_24470"/>
<evidence type="ECO:0000313" key="2">
    <source>
        <dbReference type="Proteomes" id="UP000516173"/>
    </source>
</evidence>
<evidence type="ECO:0000313" key="1">
    <source>
        <dbReference type="EMBL" id="BCK54675.1"/>
    </source>
</evidence>
<dbReference type="EMBL" id="AP023396">
    <property type="protein sequence ID" value="BCK54675.1"/>
    <property type="molecule type" value="Genomic_DNA"/>
</dbReference>
<accession>A0A7G1KHP0</accession>
<evidence type="ECO:0008006" key="3">
    <source>
        <dbReference type="Google" id="ProtNLM"/>
    </source>
</evidence>
<organism evidence="1 2">
    <name type="scientific">Nocardia wallacei</name>
    <dbReference type="NCBI Taxonomy" id="480035"/>
    <lineage>
        <taxon>Bacteria</taxon>
        <taxon>Bacillati</taxon>
        <taxon>Actinomycetota</taxon>
        <taxon>Actinomycetes</taxon>
        <taxon>Mycobacteriales</taxon>
        <taxon>Nocardiaceae</taxon>
        <taxon>Nocardia</taxon>
    </lineage>
</organism>
<dbReference type="RefSeq" id="WP_187687900.1">
    <property type="nucleotide sequence ID" value="NZ_AP023396.1"/>
</dbReference>
<dbReference type="NCBIfam" id="NF033521">
    <property type="entry name" value="lasso_leader_L3"/>
    <property type="match status" value="1"/>
</dbReference>
<sequence length="47" mass="5270">MDSVRTFDDDNVYEPPMLVEVGTFAEMTQGSSYVIIEGYPSAWGSNY</sequence>
<protein>
    <recommendedName>
        <fullName evidence="3">Lasso RiPP family leader peptide-containing protein</fullName>
    </recommendedName>
</protein>